<proteinExistence type="inferred from homology"/>
<feature type="domain" description="AIG1-type G" evidence="5">
    <location>
        <begin position="41"/>
        <end position="255"/>
    </location>
</feature>
<dbReference type="GO" id="GO:0005525">
    <property type="term" value="F:GTP binding"/>
    <property type="evidence" value="ECO:0007669"/>
    <property type="project" value="UniProtKB-KW"/>
</dbReference>
<dbReference type="Gene3D" id="3.40.50.300">
    <property type="entry name" value="P-loop containing nucleotide triphosphate hydrolases"/>
    <property type="match status" value="1"/>
</dbReference>
<dbReference type="InterPro" id="IPR006703">
    <property type="entry name" value="G_AIG1"/>
</dbReference>
<evidence type="ECO:0000313" key="6">
    <source>
        <dbReference type="EMBL" id="CEK86527.1"/>
    </source>
</evidence>
<keyword evidence="2" id="KW-0547">Nucleotide-binding</keyword>
<evidence type="ECO:0000256" key="2">
    <source>
        <dbReference type="ARBA" id="ARBA00022741"/>
    </source>
</evidence>
<keyword evidence="3" id="KW-0342">GTP-binding</keyword>
<dbReference type="Pfam" id="PF04548">
    <property type="entry name" value="AIG1"/>
    <property type="match status" value="1"/>
</dbReference>
<name>A0A0B7B0X5_9EUPU</name>
<dbReference type="AlphaFoldDB" id="A0A0B7B0X5"/>
<gene>
    <name evidence="6" type="primary">ORF154260</name>
</gene>
<dbReference type="EMBL" id="HACG01039662">
    <property type="protein sequence ID" value="CEK86527.1"/>
    <property type="molecule type" value="Transcribed_RNA"/>
</dbReference>
<accession>A0A0B7B0X5</accession>
<evidence type="ECO:0000259" key="5">
    <source>
        <dbReference type="PROSITE" id="PS51720"/>
    </source>
</evidence>
<evidence type="ECO:0000256" key="1">
    <source>
        <dbReference type="ARBA" id="ARBA00008535"/>
    </source>
</evidence>
<reference evidence="6" key="1">
    <citation type="submission" date="2014-12" db="EMBL/GenBank/DDBJ databases">
        <title>Insight into the proteome of Arion vulgaris.</title>
        <authorList>
            <person name="Aradska J."/>
            <person name="Bulat T."/>
            <person name="Smidak R."/>
            <person name="Sarate P."/>
            <person name="Gangsoo J."/>
            <person name="Sialana F."/>
            <person name="Bilban M."/>
            <person name="Lubec G."/>
        </authorList>
    </citation>
    <scope>NUCLEOTIDE SEQUENCE</scope>
    <source>
        <tissue evidence="6">Skin</tissue>
    </source>
</reference>
<feature type="non-terminal residue" evidence="6">
    <location>
        <position position="1"/>
    </location>
</feature>
<dbReference type="InterPro" id="IPR027417">
    <property type="entry name" value="P-loop_NTPase"/>
</dbReference>
<organism evidence="6">
    <name type="scientific">Arion vulgaris</name>
    <dbReference type="NCBI Taxonomy" id="1028688"/>
    <lineage>
        <taxon>Eukaryota</taxon>
        <taxon>Metazoa</taxon>
        <taxon>Spiralia</taxon>
        <taxon>Lophotrochozoa</taxon>
        <taxon>Mollusca</taxon>
        <taxon>Gastropoda</taxon>
        <taxon>Heterobranchia</taxon>
        <taxon>Euthyneura</taxon>
        <taxon>Panpulmonata</taxon>
        <taxon>Eupulmonata</taxon>
        <taxon>Stylommatophora</taxon>
        <taxon>Helicina</taxon>
        <taxon>Arionoidea</taxon>
        <taxon>Arionidae</taxon>
        <taxon>Arion</taxon>
    </lineage>
</organism>
<dbReference type="InterPro" id="IPR045058">
    <property type="entry name" value="GIMA/IAN/Toc"/>
</dbReference>
<comment type="similarity">
    <text evidence="1">Belongs to the TRAFAC class TrmE-Era-EngA-EngB-Septin-like GTPase superfamily. AIG1/Toc34/Toc159-like paraseptin GTPase family. IAN subfamily.</text>
</comment>
<dbReference type="SUPFAM" id="SSF52540">
    <property type="entry name" value="P-loop containing nucleoside triphosphate hydrolases"/>
    <property type="match status" value="1"/>
</dbReference>
<feature type="region of interest" description="Disordered" evidence="4">
    <location>
        <begin position="1"/>
        <end position="38"/>
    </location>
</feature>
<protein>
    <recommendedName>
        <fullName evidence="5">AIG1-type G domain-containing protein</fullName>
    </recommendedName>
</protein>
<dbReference type="PANTHER" id="PTHR10903:SF184">
    <property type="entry name" value="GTP-BINDING PROTEIN A"/>
    <property type="match status" value="1"/>
</dbReference>
<evidence type="ECO:0000256" key="3">
    <source>
        <dbReference type="ARBA" id="ARBA00023134"/>
    </source>
</evidence>
<dbReference type="PROSITE" id="PS51720">
    <property type="entry name" value="G_AIG1"/>
    <property type="match status" value="1"/>
</dbReference>
<dbReference type="PANTHER" id="PTHR10903">
    <property type="entry name" value="GTPASE, IMAP FAMILY MEMBER-RELATED"/>
    <property type="match status" value="1"/>
</dbReference>
<sequence>QSEVMTSEQPLILQKEVMETEEDKPKSTQTSKQVTEERSNVNSVDLLLIGNSGNGKSATGNSILNRTAFRRSAFSHVMSACSIENIKTECIQIEDKFVNVIDGPSINYSGTIQKEELGGIMNAFYHSLELCNFEFTALLIVLKFGDRFTNQEVETMKMIRSVLGNNVISDYGVCVITYGDIFADASEENEQMTFDSWVENQTGNVKNLFEECNNRCVLFDNATKNEEIKKSQVNKLISILPQGKRYSRKEFDQASGSRSELLSRSDLSQLLTDMAMEIEEINEKIRNVDAGKEENTDRYILTMSRLLKEVVQHSDVLNTIGLVSPDVETLKLQVTFLENSIKLKIQQRTKSEEIMSIMGGKAKKCLIRHQ</sequence>
<evidence type="ECO:0000256" key="4">
    <source>
        <dbReference type="SAM" id="MobiDB-lite"/>
    </source>
</evidence>